<dbReference type="Proteomes" id="UP000001317">
    <property type="component" value="Chromosome"/>
</dbReference>
<dbReference type="Pfam" id="PF11185">
    <property type="entry name" value="DUF2971"/>
    <property type="match status" value="1"/>
</dbReference>
<dbReference type="InterPro" id="IPR021352">
    <property type="entry name" value="DUF2971"/>
</dbReference>
<name>B0TTL4_SHEHH</name>
<evidence type="ECO:0000313" key="1">
    <source>
        <dbReference type="EMBL" id="ABZ75357.1"/>
    </source>
</evidence>
<sequence>MNNTSFYKYCPVDQDENFEQEYSLINLFNSEVTFSTRKNFNDLFDSKINFISPDRSQLKKIAGSLPASKRAEFRRLYLGEDWQAKIRKFNDDIEKLFDSYLYYCVTDCETSNLMWSHYASSHAGFCIEWDANMVKAEKVTYQSDIADFKLLDLIKIHCGSMSKDDVGIRIWESLLIKLDEWEYESEYRFQMSHAMDHLISKQGEKFALVKYQPEWIKSIIFGCRTSDKTKSYIKENLPYKVKFKQAYVAKSSIKIRNLE</sequence>
<dbReference type="OrthoDB" id="4119964at2"/>
<proteinExistence type="predicted"/>
<keyword evidence="2" id="KW-1185">Reference proteome</keyword>
<dbReference type="AlphaFoldDB" id="B0TTL4"/>
<accession>B0TTL4</accession>
<reference evidence="1" key="1">
    <citation type="submission" date="2008-01" db="EMBL/GenBank/DDBJ databases">
        <title>Complete sequence of Shewanella halifaxensis HAW-EB4.</title>
        <authorList>
            <consortium name="US DOE Joint Genome Institute"/>
            <person name="Copeland A."/>
            <person name="Lucas S."/>
            <person name="Lapidus A."/>
            <person name="Glavina del Rio T."/>
            <person name="Dalin E."/>
            <person name="Tice H."/>
            <person name="Bruce D."/>
            <person name="Goodwin L."/>
            <person name="Pitluck S."/>
            <person name="Sims D."/>
            <person name="Brettin T."/>
            <person name="Detter J.C."/>
            <person name="Han C."/>
            <person name="Kuske C.R."/>
            <person name="Schmutz J."/>
            <person name="Larimer F."/>
            <person name="Land M."/>
            <person name="Hauser L."/>
            <person name="Kyrpides N."/>
            <person name="Kim E."/>
            <person name="Zhao J.-S."/>
            <person name="Richardson P."/>
        </authorList>
    </citation>
    <scope>NUCLEOTIDE SEQUENCE [LARGE SCALE GENOMIC DNA]</scope>
    <source>
        <strain evidence="1">HAW-EB4</strain>
    </source>
</reference>
<dbReference type="HOGENOM" id="CLU_050666_0_0_6"/>
<dbReference type="EMBL" id="CP000931">
    <property type="protein sequence ID" value="ABZ75357.1"/>
    <property type="molecule type" value="Genomic_DNA"/>
</dbReference>
<evidence type="ECO:0008006" key="3">
    <source>
        <dbReference type="Google" id="ProtNLM"/>
    </source>
</evidence>
<evidence type="ECO:0000313" key="2">
    <source>
        <dbReference type="Proteomes" id="UP000001317"/>
    </source>
</evidence>
<dbReference type="KEGG" id="shl:Shal_0782"/>
<dbReference type="eggNOG" id="COG0457">
    <property type="taxonomic scope" value="Bacteria"/>
</dbReference>
<gene>
    <name evidence="1" type="ordered locus">Shal_0782</name>
</gene>
<dbReference type="STRING" id="458817.Shal_0782"/>
<dbReference type="RefSeq" id="WP_012275911.1">
    <property type="nucleotide sequence ID" value="NC_010334.1"/>
</dbReference>
<organism evidence="1 2">
    <name type="scientific">Shewanella halifaxensis (strain HAW-EB4)</name>
    <dbReference type="NCBI Taxonomy" id="458817"/>
    <lineage>
        <taxon>Bacteria</taxon>
        <taxon>Pseudomonadati</taxon>
        <taxon>Pseudomonadota</taxon>
        <taxon>Gammaproteobacteria</taxon>
        <taxon>Alteromonadales</taxon>
        <taxon>Shewanellaceae</taxon>
        <taxon>Shewanella</taxon>
    </lineage>
</organism>
<protein>
    <recommendedName>
        <fullName evidence="3">DUF2971 domain-containing protein</fullName>
    </recommendedName>
</protein>